<protein>
    <recommendedName>
        <fullName evidence="4">Amidase</fullName>
    </recommendedName>
</protein>
<dbReference type="AlphaFoldDB" id="A0A919ML20"/>
<dbReference type="Proteomes" id="UP000647172">
    <property type="component" value="Unassembled WGS sequence"/>
</dbReference>
<dbReference type="InterPro" id="IPR036129">
    <property type="entry name" value="Glycerate_kinase_sf"/>
</dbReference>
<proteinExistence type="predicted"/>
<gene>
    <name evidence="2" type="ORF">Ani05nite_70130</name>
</gene>
<evidence type="ECO:0000256" key="1">
    <source>
        <dbReference type="SAM" id="SignalP"/>
    </source>
</evidence>
<name>A0A919ML20_9ACTN</name>
<comment type="caution">
    <text evidence="2">The sequence shown here is derived from an EMBL/GenBank/DDBJ whole genome shotgun (WGS) entry which is preliminary data.</text>
</comment>
<dbReference type="InterPro" id="IPR018193">
    <property type="entry name" value="Glyc_kinase_flavodox-like_fold"/>
</dbReference>
<dbReference type="Gene3D" id="3.90.1510.10">
    <property type="entry name" value="Glycerate kinase, domain 2"/>
    <property type="match status" value="1"/>
</dbReference>
<evidence type="ECO:0000313" key="3">
    <source>
        <dbReference type="Proteomes" id="UP000647172"/>
    </source>
</evidence>
<dbReference type="GO" id="GO:0031388">
    <property type="term" value="P:organic acid phosphorylation"/>
    <property type="evidence" value="ECO:0007669"/>
    <property type="project" value="InterPro"/>
</dbReference>
<organism evidence="2 3">
    <name type="scientific">Actinoplanes nipponensis</name>
    <dbReference type="NCBI Taxonomy" id="135950"/>
    <lineage>
        <taxon>Bacteria</taxon>
        <taxon>Bacillati</taxon>
        <taxon>Actinomycetota</taxon>
        <taxon>Actinomycetes</taxon>
        <taxon>Micromonosporales</taxon>
        <taxon>Micromonosporaceae</taxon>
        <taxon>Actinoplanes</taxon>
    </lineage>
</organism>
<evidence type="ECO:0008006" key="4">
    <source>
        <dbReference type="Google" id="ProtNLM"/>
    </source>
</evidence>
<keyword evidence="3" id="KW-1185">Reference proteome</keyword>
<sequence>MRGRWQVGLVSAILMAGATALPVASSAGSAGLTAAPVNTRAMWLWGADPAAEVITWAVQQNVSEIFVYVAPSVLTDGGLGRLQELKERAVARRIKLRALGGETGWVTNHAAALAWQRTVVSTGLFDGIHLDVEPYLTDGWTTDLPATEAAYLKLLDRMRGASTLPLEADVPFWFGQYRVGRKNLADEVLRRVNGVTVMSYRDTATGPNSLLDVSSDWLARGKAAGKRVRLAAETGPLADCSYCTFHEEGMAALTLELAKVDAATRQTAAFGGIAVHHYGTWRSLPA</sequence>
<reference evidence="2" key="1">
    <citation type="submission" date="2021-01" db="EMBL/GenBank/DDBJ databases">
        <title>Whole genome shotgun sequence of Actinoplanes nipponensis NBRC 14063.</title>
        <authorList>
            <person name="Komaki H."/>
            <person name="Tamura T."/>
        </authorList>
    </citation>
    <scope>NUCLEOTIDE SEQUENCE</scope>
    <source>
        <strain evidence="2">NBRC 14063</strain>
    </source>
</reference>
<feature type="chain" id="PRO_5039709164" description="Amidase" evidence="1">
    <location>
        <begin position="21"/>
        <end position="286"/>
    </location>
</feature>
<feature type="signal peptide" evidence="1">
    <location>
        <begin position="1"/>
        <end position="20"/>
    </location>
</feature>
<keyword evidence="1" id="KW-0732">Signal</keyword>
<dbReference type="EMBL" id="BOMQ01000085">
    <property type="protein sequence ID" value="GIE53479.1"/>
    <property type="molecule type" value="Genomic_DNA"/>
</dbReference>
<accession>A0A919ML20</accession>
<dbReference type="SUPFAM" id="SSF110738">
    <property type="entry name" value="Glycerate kinase I"/>
    <property type="match status" value="1"/>
</dbReference>
<evidence type="ECO:0000313" key="2">
    <source>
        <dbReference type="EMBL" id="GIE53479.1"/>
    </source>
</evidence>
<dbReference type="GO" id="GO:0008887">
    <property type="term" value="F:glycerate kinase activity"/>
    <property type="evidence" value="ECO:0007669"/>
    <property type="project" value="InterPro"/>
</dbReference>